<feature type="compositionally biased region" description="Low complexity" evidence="1">
    <location>
        <begin position="108"/>
        <end position="117"/>
    </location>
</feature>
<comment type="caution">
    <text evidence="3">The sequence shown here is derived from an EMBL/GenBank/DDBJ whole genome shotgun (WGS) entry which is preliminary data.</text>
</comment>
<dbReference type="Proteomes" id="UP000024635">
    <property type="component" value="Unassembled WGS sequence"/>
</dbReference>
<keyword evidence="4" id="KW-1185">Reference proteome</keyword>
<gene>
    <name evidence="3" type="primary">Acey_s0027.g1546</name>
    <name evidence="3" type="ORF">Y032_0027g1546</name>
</gene>
<feature type="compositionally biased region" description="Basic and acidic residues" evidence="1">
    <location>
        <begin position="59"/>
        <end position="79"/>
    </location>
</feature>
<evidence type="ECO:0000256" key="2">
    <source>
        <dbReference type="SAM" id="Phobius"/>
    </source>
</evidence>
<feature type="compositionally biased region" description="Basic and acidic residues" evidence="1">
    <location>
        <begin position="94"/>
        <end position="105"/>
    </location>
</feature>
<reference evidence="4" key="1">
    <citation type="journal article" date="2015" name="Nat. Genet.">
        <title>The genome and transcriptome of the zoonotic hookworm Ancylostoma ceylanicum identify infection-specific gene families.</title>
        <authorList>
            <person name="Schwarz E.M."/>
            <person name="Hu Y."/>
            <person name="Antoshechkin I."/>
            <person name="Miller M.M."/>
            <person name="Sternberg P.W."/>
            <person name="Aroian R.V."/>
        </authorList>
    </citation>
    <scope>NUCLEOTIDE SEQUENCE</scope>
    <source>
        <strain evidence="4">HY135</strain>
    </source>
</reference>
<keyword evidence="2" id="KW-1133">Transmembrane helix</keyword>
<keyword evidence="2" id="KW-0472">Membrane</keyword>
<feature type="region of interest" description="Disordered" evidence="1">
    <location>
        <begin position="52"/>
        <end position="159"/>
    </location>
</feature>
<dbReference type="EMBL" id="JARK01001363">
    <property type="protein sequence ID" value="EYC18494.1"/>
    <property type="molecule type" value="Genomic_DNA"/>
</dbReference>
<accession>A0A016USU2</accession>
<evidence type="ECO:0000256" key="1">
    <source>
        <dbReference type="SAM" id="MobiDB-lite"/>
    </source>
</evidence>
<name>A0A016USU2_9BILA</name>
<proteinExistence type="predicted"/>
<evidence type="ECO:0000313" key="3">
    <source>
        <dbReference type="EMBL" id="EYC18494.1"/>
    </source>
</evidence>
<sequence>MAFAFDCELNGGVVSMWIAALALLILFLSAINVICGKTRSVAGGSQSMFEVETLASQEESTRVESQRIREKRASNDSHHGQKARHSNESGTSRRTKDGESKKQKVLESSSESASIHKISIRTRASSIANSRERQRNPPTDTPTGPPARKQVLRYQSKRTPILYNRNSSSITNNSESSFVWNKQSKNKKNIPGERKVLQF</sequence>
<keyword evidence="2" id="KW-0812">Transmembrane</keyword>
<organism evidence="3 4">
    <name type="scientific">Ancylostoma ceylanicum</name>
    <dbReference type="NCBI Taxonomy" id="53326"/>
    <lineage>
        <taxon>Eukaryota</taxon>
        <taxon>Metazoa</taxon>
        <taxon>Ecdysozoa</taxon>
        <taxon>Nematoda</taxon>
        <taxon>Chromadorea</taxon>
        <taxon>Rhabditida</taxon>
        <taxon>Rhabditina</taxon>
        <taxon>Rhabditomorpha</taxon>
        <taxon>Strongyloidea</taxon>
        <taxon>Ancylostomatidae</taxon>
        <taxon>Ancylostomatinae</taxon>
        <taxon>Ancylostoma</taxon>
    </lineage>
</organism>
<dbReference type="AlphaFoldDB" id="A0A016USU2"/>
<feature type="transmembrane region" description="Helical" evidence="2">
    <location>
        <begin position="12"/>
        <end position="35"/>
    </location>
</feature>
<protein>
    <submittedName>
        <fullName evidence="3">Uncharacterized protein</fullName>
    </submittedName>
</protein>
<evidence type="ECO:0000313" key="4">
    <source>
        <dbReference type="Proteomes" id="UP000024635"/>
    </source>
</evidence>